<proteinExistence type="predicted"/>
<dbReference type="GeneID" id="12448483"/>
<reference evidence="2 3" key="1">
    <citation type="journal article" date="2011" name="PLoS ONE">
        <title>Haloquadratum walsbyi: limited diversity in a global pond.</title>
        <authorList>
            <person name="Dyall-Smith M."/>
            <person name="Pfeiffer F."/>
            <person name="Klee K."/>
            <person name="Palm P."/>
            <person name="Gross K."/>
            <person name="Schuster S.C."/>
            <person name="Rampp M."/>
            <person name="Oesterhelt D."/>
        </authorList>
    </citation>
    <scope>NUCLEOTIDE SEQUENCE [LARGE SCALE GENOMIC DNA]</scope>
    <source>
        <strain evidence="3">DSM 16854 / JCM 12705 / C23</strain>
    </source>
</reference>
<gene>
    <name evidence="2" type="ordered locus">Hqrw_3644</name>
</gene>
<feature type="compositionally biased region" description="Polar residues" evidence="1">
    <location>
        <begin position="54"/>
        <end position="65"/>
    </location>
</feature>
<feature type="compositionally biased region" description="Basic and acidic residues" evidence="1">
    <location>
        <begin position="264"/>
        <end position="278"/>
    </location>
</feature>
<dbReference type="InterPro" id="IPR055519">
    <property type="entry name" value="DUF7093"/>
</dbReference>
<dbReference type="EMBL" id="FR746099">
    <property type="protein sequence ID" value="CCC41387.1"/>
    <property type="molecule type" value="Genomic_DNA"/>
</dbReference>
<evidence type="ECO:0000256" key="1">
    <source>
        <dbReference type="SAM" id="MobiDB-lite"/>
    </source>
</evidence>
<evidence type="ECO:0000313" key="2">
    <source>
        <dbReference type="EMBL" id="CCC41387.1"/>
    </source>
</evidence>
<dbReference type="AlphaFoldDB" id="G0LMR7"/>
<protein>
    <submittedName>
        <fullName evidence="2">Uncharacterized protein</fullName>
    </submittedName>
</protein>
<evidence type="ECO:0000313" key="3">
    <source>
        <dbReference type="Proteomes" id="UP000007954"/>
    </source>
</evidence>
<feature type="compositionally biased region" description="Basic and acidic residues" evidence="1">
    <location>
        <begin position="83"/>
        <end position="93"/>
    </location>
</feature>
<feature type="compositionally biased region" description="Acidic residues" evidence="1">
    <location>
        <begin position="157"/>
        <end position="169"/>
    </location>
</feature>
<dbReference type="HOGENOM" id="CLU_057816_0_0_2"/>
<accession>G0LMR7</accession>
<feature type="compositionally biased region" description="Basic and acidic residues" evidence="1">
    <location>
        <begin position="114"/>
        <end position="130"/>
    </location>
</feature>
<dbReference type="KEGG" id="hwc:Hqrw_3644"/>
<dbReference type="OrthoDB" id="205650at2157"/>
<organism evidence="2 3">
    <name type="scientific">Haloquadratum walsbyi (strain DSM 16854 / JCM 12705 / C23)</name>
    <dbReference type="NCBI Taxonomy" id="768065"/>
    <lineage>
        <taxon>Archaea</taxon>
        <taxon>Methanobacteriati</taxon>
        <taxon>Methanobacteriota</taxon>
        <taxon>Stenosarchaea group</taxon>
        <taxon>Halobacteria</taxon>
        <taxon>Halobacteriales</taxon>
        <taxon>Haloferacaceae</taxon>
        <taxon>Haloquadratum</taxon>
    </lineage>
</organism>
<dbReference type="Pfam" id="PF23373">
    <property type="entry name" value="DUF7093"/>
    <property type="match status" value="1"/>
</dbReference>
<dbReference type="RefSeq" id="WP_014556768.1">
    <property type="nucleotide sequence ID" value="NC_017459.1"/>
</dbReference>
<dbReference type="Proteomes" id="UP000007954">
    <property type="component" value="Chromosome"/>
</dbReference>
<sequence length="338" mass="37230">MGLTCRFLGHAFGDSEIEHTREERGNEVVATVKKLKTCKRCNIEQVISQNKEVTSIRPTETAEATENSEDTKTSTSSDGWESAPDHKHIRADDSTETTQDDSSVSDAVILDNESTDRDKTQWPADSKESIAVEQQNESAQEQRDDTGAEILTSTSDTDTDTDTDIDADTDVTRTPSTMSNAERDKNISSTRARKEWPTSGRDAVDGASPISSTSWPDPAGEDRGYTAQPDTDSVSIEFSGEGLTPRIEKRASNNETSAPVNEKVNARDETDGQTHNESETQSFTRASEVDRPRSTVPDSHVELYCPHCDHSHPADISSMRAGDICPECRSGYIHERKR</sequence>
<feature type="region of interest" description="Disordered" evidence="1">
    <location>
        <begin position="54"/>
        <end position="303"/>
    </location>
</feature>
<name>G0LMR7_HALWC</name>
<feature type="compositionally biased region" description="Basic and acidic residues" evidence="1">
    <location>
        <begin position="181"/>
        <end position="196"/>
    </location>
</feature>